<evidence type="ECO:0000313" key="3">
    <source>
        <dbReference type="Proteomes" id="UP000177555"/>
    </source>
</evidence>
<protein>
    <recommendedName>
        <fullName evidence="1">DUF218 domain-containing protein</fullName>
    </recommendedName>
</protein>
<dbReference type="PANTHER" id="PTHR30336">
    <property type="entry name" value="INNER MEMBRANE PROTEIN, PROBABLE PERMEASE"/>
    <property type="match status" value="1"/>
</dbReference>
<reference evidence="2 3" key="1">
    <citation type="journal article" date="2016" name="Nat. Commun.">
        <title>Thousands of microbial genomes shed light on interconnected biogeochemical processes in an aquifer system.</title>
        <authorList>
            <person name="Anantharaman K."/>
            <person name="Brown C.T."/>
            <person name="Hug L.A."/>
            <person name="Sharon I."/>
            <person name="Castelle C.J."/>
            <person name="Probst A.J."/>
            <person name="Thomas B.C."/>
            <person name="Singh A."/>
            <person name="Wilkins M.J."/>
            <person name="Karaoz U."/>
            <person name="Brodie E.L."/>
            <person name="Williams K.H."/>
            <person name="Hubbard S.S."/>
            <person name="Banfield J.F."/>
        </authorList>
    </citation>
    <scope>NUCLEOTIDE SEQUENCE [LARGE SCALE GENOMIC DNA]</scope>
</reference>
<dbReference type="GO" id="GO:0043164">
    <property type="term" value="P:Gram-negative-bacterium-type cell wall biogenesis"/>
    <property type="evidence" value="ECO:0007669"/>
    <property type="project" value="TreeGrafter"/>
</dbReference>
<dbReference type="InterPro" id="IPR014729">
    <property type="entry name" value="Rossmann-like_a/b/a_fold"/>
</dbReference>
<dbReference type="Gene3D" id="3.40.50.620">
    <property type="entry name" value="HUPs"/>
    <property type="match status" value="1"/>
</dbReference>
<organism evidence="2 3">
    <name type="scientific">Candidatus Daviesbacteria bacterium RIFCSPHIGHO2_01_FULL_40_11</name>
    <dbReference type="NCBI Taxonomy" id="1797762"/>
    <lineage>
        <taxon>Bacteria</taxon>
        <taxon>Candidatus Daviesiibacteriota</taxon>
    </lineage>
</organism>
<sequence length="261" mass="28110">MERIRKRATMVAAAGAVILAPVLMDTGNAKRVASAFFGGRVDCTAGLEPENPDYRFDAIVIPGAGSIAALDGDAIPSEAGQIRLKAGARAYLAGYASRIILLDGAVGPGEKPSISKKYLQRLLGDNARMIPNEAILEEHDSVNTATNMEKLAEIVEEKGIRLVVIVSSASHISRATVLACAHGVKAASLPAEDILIKQDPLPSTRMFFTTLKEKFETLLLLVDTQGRFPTLFKQIQNSIPDRLPCPVWQVCLSLSQMNLPF</sequence>
<name>A0A1F5JIV6_9BACT</name>
<dbReference type="InterPro" id="IPR051599">
    <property type="entry name" value="Cell_Envelope_Assoc"/>
</dbReference>
<dbReference type="Proteomes" id="UP000177555">
    <property type="component" value="Unassembled WGS sequence"/>
</dbReference>
<feature type="domain" description="DUF218" evidence="1">
    <location>
        <begin position="57"/>
        <end position="201"/>
    </location>
</feature>
<gene>
    <name evidence="2" type="ORF">A2867_03015</name>
</gene>
<dbReference type="EMBL" id="MFCP01000018">
    <property type="protein sequence ID" value="OGE28532.1"/>
    <property type="molecule type" value="Genomic_DNA"/>
</dbReference>
<evidence type="ECO:0000313" key="2">
    <source>
        <dbReference type="EMBL" id="OGE28532.1"/>
    </source>
</evidence>
<dbReference type="GO" id="GO:0005886">
    <property type="term" value="C:plasma membrane"/>
    <property type="evidence" value="ECO:0007669"/>
    <property type="project" value="TreeGrafter"/>
</dbReference>
<dbReference type="CDD" id="cd06259">
    <property type="entry name" value="YdcF-like"/>
    <property type="match status" value="1"/>
</dbReference>
<accession>A0A1F5JIV6</accession>
<dbReference type="AlphaFoldDB" id="A0A1F5JIV6"/>
<dbReference type="PANTHER" id="PTHR30336:SF4">
    <property type="entry name" value="ENVELOPE BIOGENESIS FACTOR ELYC"/>
    <property type="match status" value="1"/>
</dbReference>
<evidence type="ECO:0000259" key="1">
    <source>
        <dbReference type="Pfam" id="PF02698"/>
    </source>
</evidence>
<dbReference type="InterPro" id="IPR003848">
    <property type="entry name" value="DUF218"/>
</dbReference>
<dbReference type="GO" id="GO:0000270">
    <property type="term" value="P:peptidoglycan metabolic process"/>
    <property type="evidence" value="ECO:0007669"/>
    <property type="project" value="TreeGrafter"/>
</dbReference>
<comment type="caution">
    <text evidence="2">The sequence shown here is derived from an EMBL/GenBank/DDBJ whole genome shotgun (WGS) entry which is preliminary data.</text>
</comment>
<dbReference type="Pfam" id="PF02698">
    <property type="entry name" value="DUF218"/>
    <property type="match status" value="1"/>
</dbReference>
<proteinExistence type="predicted"/>